<keyword evidence="3" id="KW-1185">Reference proteome</keyword>
<feature type="region of interest" description="Disordered" evidence="1">
    <location>
        <begin position="1"/>
        <end position="33"/>
    </location>
</feature>
<feature type="compositionally biased region" description="Basic and acidic residues" evidence="1">
    <location>
        <begin position="1"/>
        <end position="32"/>
    </location>
</feature>
<reference evidence="2 3" key="1">
    <citation type="journal article" date="2016" name="Nat. Commun.">
        <title>Extremotolerant tardigrade genome and improved radiotolerance of human cultured cells by tardigrade-unique protein.</title>
        <authorList>
            <person name="Hashimoto T."/>
            <person name="Horikawa D.D."/>
            <person name="Saito Y."/>
            <person name="Kuwahara H."/>
            <person name="Kozuka-Hata H."/>
            <person name="Shin-I T."/>
            <person name="Minakuchi Y."/>
            <person name="Ohishi K."/>
            <person name="Motoyama A."/>
            <person name="Aizu T."/>
            <person name="Enomoto A."/>
            <person name="Kondo K."/>
            <person name="Tanaka S."/>
            <person name="Hara Y."/>
            <person name="Koshikawa S."/>
            <person name="Sagara H."/>
            <person name="Miura T."/>
            <person name="Yokobori S."/>
            <person name="Miyagawa K."/>
            <person name="Suzuki Y."/>
            <person name="Kubo T."/>
            <person name="Oyama M."/>
            <person name="Kohara Y."/>
            <person name="Fujiyama A."/>
            <person name="Arakawa K."/>
            <person name="Katayama T."/>
            <person name="Toyoda A."/>
            <person name="Kunieda T."/>
        </authorList>
    </citation>
    <scope>NUCLEOTIDE SEQUENCE [LARGE SCALE GENOMIC DNA]</scope>
    <source>
        <strain evidence="2 3">YOKOZUNA-1</strain>
    </source>
</reference>
<accession>A0A1D1W2A4</accession>
<feature type="compositionally biased region" description="Low complexity" evidence="1">
    <location>
        <begin position="66"/>
        <end position="83"/>
    </location>
</feature>
<protein>
    <submittedName>
        <fullName evidence="2">Uncharacterized protein</fullName>
    </submittedName>
</protein>
<feature type="region of interest" description="Disordered" evidence="1">
    <location>
        <begin position="62"/>
        <end position="83"/>
    </location>
</feature>
<evidence type="ECO:0000313" key="3">
    <source>
        <dbReference type="Proteomes" id="UP000186922"/>
    </source>
</evidence>
<name>A0A1D1W2A4_RAMVA</name>
<organism evidence="2 3">
    <name type="scientific">Ramazzottius varieornatus</name>
    <name type="common">Water bear</name>
    <name type="synonym">Tardigrade</name>
    <dbReference type="NCBI Taxonomy" id="947166"/>
    <lineage>
        <taxon>Eukaryota</taxon>
        <taxon>Metazoa</taxon>
        <taxon>Ecdysozoa</taxon>
        <taxon>Tardigrada</taxon>
        <taxon>Eutardigrada</taxon>
        <taxon>Parachela</taxon>
        <taxon>Hypsibioidea</taxon>
        <taxon>Ramazzottiidae</taxon>
        <taxon>Ramazzottius</taxon>
    </lineage>
</organism>
<dbReference type="Proteomes" id="UP000186922">
    <property type="component" value="Unassembled WGS sequence"/>
</dbReference>
<gene>
    <name evidence="2" type="primary">RvY_17234-1</name>
    <name evidence="2" type="synonym">RvY_17234.1</name>
    <name evidence="2" type="ORF">RvY_17234</name>
</gene>
<dbReference type="AlphaFoldDB" id="A0A1D1W2A4"/>
<evidence type="ECO:0000256" key="1">
    <source>
        <dbReference type="SAM" id="MobiDB-lite"/>
    </source>
</evidence>
<proteinExistence type="predicted"/>
<sequence length="83" mass="8988">MTAEKTLKGDRMAKEGQRTEYRWKEDRGRGRGEGGSILAHYCAVVIVLRSVAGKSATMGHISVPPSSTTDSTILLSDSHQSLL</sequence>
<evidence type="ECO:0000313" key="2">
    <source>
        <dbReference type="EMBL" id="GAV07396.1"/>
    </source>
</evidence>
<comment type="caution">
    <text evidence="2">The sequence shown here is derived from an EMBL/GenBank/DDBJ whole genome shotgun (WGS) entry which is preliminary data.</text>
</comment>
<dbReference type="EMBL" id="BDGG01000015">
    <property type="protein sequence ID" value="GAV07396.1"/>
    <property type="molecule type" value="Genomic_DNA"/>
</dbReference>